<evidence type="ECO:0000256" key="3">
    <source>
        <dbReference type="ARBA" id="ARBA00023163"/>
    </source>
</evidence>
<comment type="caution">
    <text evidence="6">The sequence shown here is derived from an EMBL/GenBank/DDBJ whole genome shotgun (WGS) entry which is preliminary data.</text>
</comment>
<organism evidence="6 7">
    <name type="scientific">Acidomonas methanolica NBRC 104435</name>
    <dbReference type="NCBI Taxonomy" id="1231351"/>
    <lineage>
        <taxon>Bacteria</taxon>
        <taxon>Pseudomonadati</taxon>
        <taxon>Pseudomonadota</taxon>
        <taxon>Alphaproteobacteria</taxon>
        <taxon>Acetobacterales</taxon>
        <taxon>Acetobacteraceae</taxon>
        <taxon>Acidomonas</taxon>
    </lineage>
</organism>
<dbReference type="Gene3D" id="1.10.357.10">
    <property type="entry name" value="Tetracycline Repressor, domain 2"/>
    <property type="match status" value="1"/>
</dbReference>
<keyword evidence="7" id="KW-1185">Reference proteome</keyword>
<keyword evidence="3" id="KW-0804">Transcription</keyword>
<dbReference type="GO" id="GO:0003700">
    <property type="term" value="F:DNA-binding transcription factor activity"/>
    <property type="evidence" value="ECO:0007669"/>
    <property type="project" value="TreeGrafter"/>
</dbReference>
<name>A0A023D8C5_ACIMT</name>
<reference evidence="6 7" key="2">
    <citation type="journal article" date="2014" name="FEMS Microbiol. Lett.">
        <title>Draft genomic DNA sequence of the facultatively methylotrophic bacterium Acidomonas methanolica type strain MB58.</title>
        <authorList>
            <person name="Higashiura N."/>
            <person name="Hadano H."/>
            <person name="Hirakawa H."/>
            <person name="Matsutani M."/>
            <person name="Takabe S."/>
            <person name="Matsushita K."/>
            <person name="Azuma Y."/>
        </authorList>
    </citation>
    <scope>NUCLEOTIDE SEQUENCE [LARGE SCALE GENOMIC DNA]</scope>
    <source>
        <strain evidence="6 7">MB58</strain>
    </source>
</reference>
<dbReference type="InterPro" id="IPR001647">
    <property type="entry name" value="HTH_TetR"/>
</dbReference>
<dbReference type="GO" id="GO:0000976">
    <property type="term" value="F:transcription cis-regulatory region binding"/>
    <property type="evidence" value="ECO:0007669"/>
    <property type="project" value="TreeGrafter"/>
</dbReference>
<evidence type="ECO:0000313" key="6">
    <source>
        <dbReference type="EMBL" id="GAJ30388.1"/>
    </source>
</evidence>
<dbReference type="InterPro" id="IPR050109">
    <property type="entry name" value="HTH-type_TetR-like_transc_reg"/>
</dbReference>
<proteinExistence type="predicted"/>
<evidence type="ECO:0000256" key="1">
    <source>
        <dbReference type="ARBA" id="ARBA00023015"/>
    </source>
</evidence>
<dbReference type="Pfam" id="PF00440">
    <property type="entry name" value="TetR_N"/>
    <property type="match status" value="1"/>
</dbReference>
<evidence type="ECO:0000313" key="7">
    <source>
        <dbReference type="Proteomes" id="UP000019760"/>
    </source>
</evidence>
<gene>
    <name evidence="6" type="ORF">Amme_129_012</name>
</gene>
<reference evidence="7" key="1">
    <citation type="journal article" date="2014" name="FEMS Microbiol. Lett.">
        <title>Draft Genomic DNA Sequence of the Facultatively Methylotrophic Bacterium Acidomonas methanolica type strain MB58.</title>
        <authorList>
            <person name="Higashiura N."/>
            <person name="Hadano H."/>
            <person name="Hirakawa H."/>
            <person name="Matsutani M."/>
            <person name="Takabe S."/>
            <person name="Matsushita K."/>
            <person name="Azuma Y."/>
        </authorList>
    </citation>
    <scope>NUCLEOTIDE SEQUENCE [LARGE SCALE GENOMIC DNA]</scope>
    <source>
        <strain evidence="7">MB58</strain>
    </source>
</reference>
<dbReference type="Gene3D" id="1.10.10.60">
    <property type="entry name" value="Homeodomain-like"/>
    <property type="match status" value="1"/>
</dbReference>
<dbReference type="RefSeq" id="WP_052512175.1">
    <property type="nucleotide sequence ID" value="NZ_BAND01000128.1"/>
</dbReference>
<dbReference type="SUPFAM" id="SSF46689">
    <property type="entry name" value="Homeodomain-like"/>
    <property type="match status" value="1"/>
</dbReference>
<accession>A0A023D8C5</accession>
<dbReference type="Pfam" id="PF14246">
    <property type="entry name" value="TetR_C_7"/>
    <property type="match status" value="1"/>
</dbReference>
<evidence type="ECO:0000256" key="4">
    <source>
        <dbReference type="PROSITE-ProRule" id="PRU00335"/>
    </source>
</evidence>
<evidence type="ECO:0000259" key="5">
    <source>
        <dbReference type="PROSITE" id="PS50977"/>
    </source>
</evidence>
<dbReference type="OrthoDB" id="7584337at2"/>
<dbReference type="PANTHER" id="PTHR30055">
    <property type="entry name" value="HTH-TYPE TRANSCRIPTIONAL REGULATOR RUTR"/>
    <property type="match status" value="1"/>
</dbReference>
<dbReference type="PRINTS" id="PR00455">
    <property type="entry name" value="HTHTETR"/>
</dbReference>
<keyword evidence="2 4" id="KW-0238">DNA-binding</keyword>
<dbReference type="EMBL" id="BAND01000128">
    <property type="protein sequence ID" value="GAJ30388.1"/>
    <property type="molecule type" value="Genomic_DNA"/>
</dbReference>
<evidence type="ECO:0000256" key="2">
    <source>
        <dbReference type="ARBA" id="ARBA00023125"/>
    </source>
</evidence>
<dbReference type="AlphaFoldDB" id="A0A023D8C5"/>
<feature type="DNA-binding region" description="H-T-H motif" evidence="4">
    <location>
        <begin position="46"/>
        <end position="65"/>
    </location>
</feature>
<keyword evidence="1" id="KW-0805">Transcription regulation</keyword>
<dbReference type="InterPro" id="IPR039536">
    <property type="entry name" value="TetR_C_Proteobacteria"/>
</dbReference>
<feature type="domain" description="HTH tetR-type" evidence="5">
    <location>
        <begin position="23"/>
        <end position="83"/>
    </location>
</feature>
<protein>
    <submittedName>
        <fullName evidence="6">Transcriptional regulator TetR</fullName>
    </submittedName>
</protein>
<dbReference type="PANTHER" id="PTHR30055:SF234">
    <property type="entry name" value="HTH-TYPE TRANSCRIPTIONAL REGULATOR BETI"/>
    <property type="match status" value="1"/>
</dbReference>
<sequence length="225" mass="25049">MDHTRPTCLCRAIGRRPPAPGDAGRKERVLDAAVAVLQEHGYQATSMDRIAALCGMSKKTLYQLFESRQLLFESLLVDRLFNSNLIDLELQGATPRERLSFGMRHLAAELLAPKRLVLLRAVVSELSRVPEIATFMQGYFVDNSRVFPLRSWLRRLGYDTILTAEELDTASEHLFGMTVGLLMLGDLAQCKPSKTPEARRAFIESGVTLFLRAYPLPVPASGSDS</sequence>
<dbReference type="Proteomes" id="UP000019760">
    <property type="component" value="Unassembled WGS sequence"/>
</dbReference>
<dbReference type="InterPro" id="IPR009057">
    <property type="entry name" value="Homeodomain-like_sf"/>
</dbReference>
<dbReference type="PROSITE" id="PS50977">
    <property type="entry name" value="HTH_TETR_2"/>
    <property type="match status" value="1"/>
</dbReference>